<evidence type="ECO:0000256" key="4">
    <source>
        <dbReference type="ARBA" id="ARBA00022737"/>
    </source>
</evidence>
<keyword evidence="3 7" id="KW-0808">Transferase</keyword>
<dbReference type="GO" id="GO:0103118">
    <property type="term" value="F:UDP-3-O-[(3R)-3-hydroxyacyl]-glucosamine N-acyltransferase activity"/>
    <property type="evidence" value="ECO:0007669"/>
    <property type="project" value="UniProtKB-EC"/>
</dbReference>
<comment type="pathway">
    <text evidence="7">Bacterial outer membrane biogenesis; LPS lipid A biosynthesis.</text>
</comment>
<dbReference type="GO" id="GO:0016410">
    <property type="term" value="F:N-acyltransferase activity"/>
    <property type="evidence" value="ECO:0007669"/>
    <property type="project" value="InterPro"/>
</dbReference>
<comment type="subunit">
    <text evidence="7">Homotrimer.</text>
</comment>
<dbReference type="EC" id="2.3.1.191" evidence="7"/>
<dbReference type="NCBIfam" id="NF002060">
    <property type="entry name" value="PRK00892.1"/>
    <property type="match status" value="1"/>
</dbReference>
<dbReference type="Gene3D" id="3.40.1390.10">
    <property type="entry name" value="MurE/MurF, N-terminal domain"/>
    <property type="match status" value="1"/>
</dbReference>
<dbReference type="InterPro" id="IPR007691">
    <property type="entry name" value="LpxD"/>
</dbReference>
<dbReference type="Proteomes" id="UP001069090">
    <property type="component" value="Unassembled WGS sequence"/>
</dbReference>
<evidence type="ECO:0000313" key="9">
    <source>
        <dbReference type="EMBL" id="MCZ0866412.1"/>
    </source>
</evidence>
<comment type="caution">
    <text evidence="9">The sequence shown here is derived from an EMBL/GenBank/DDBJ whole genome shotgun (WGS) entry which is preliminary data.</text>
</comment>
<dbReference type="GO" id="GO:0016020">
    <property type="term" value="C:membrane"/>
    <property type="evidence" value="ECO:0007669"/>
    <property type="project" value="GOC"/>
</dbReference>
<comment type="catalytic activity">
    <reaction evidence="7">
        <text>a UDP-3-O-[(3R)-3-hydroxyacyl]-alpha-D-glucosamine + a (3R)-hydroxyacyl-[ACP] = a UDP-2-N,3-O-bis[(3R)-3-hydroxyacyl]-alpha-D-glucosamine + holo-[ACP] + H(+)</text>
        <dbReference type="Rhea" id="RHEA:53836"/>
        <dbReference type="Rhea" id="RHEA-COMP:9685"/>
        <dbReference type="Rhea" id="RHEA-COMP:9945"/>
        <dbReference type="ChEBI" id="CHEBI:15378"/>
        <dbReference type="ChEBI" id="CHEBI:64479"/>
        <dbReference type="ChEBI" id="CHEBI:78827"/>
        <dbReference type="ChEBI" id="CHEBI:137740"/>
        <dbReference type="ChEBI" id="CHEBI:137748"/>
        <dbReference type="EC" id="2.3.1.191"/>
    </reaction>
</comment>
<keyword evidence="10" id="KW-1185">Reference proteome</keyword>
<keyword evidence="5 7" id="KW-0443">Lipid metabolism</keyword>
<dbReference type="PANTHER" id="PTHR43378:SF2">
    <property type="entry name" value="UDP-3-O-ACYLGLUCOSAMINE N-ACYLTRANSFERASE 1, MITOCHONDRIAL-RELATED"/>
    <property type="match status" value="1"/>
</dbReference>
<keyword evidence="2 7" id="KW-0441">Lipid A biosynthesis</keyword>
<dbReference type="InterPro" id="IPR020573">
    <property type="entry name" value="UDP_GlcNAc_AcTrfase_non-rep"/>
</dbReference>
<dbReference type="GO" id="GO:0009245">
    <property type="term" value="P:lipid A biosynthetic process"/>
    <property type="evidence" value="ECO:0007669"/>
    <property type="project" value="UniProtKB-UniRule"/>
</dbReference>
<dbReference type="PANTHER" id="PTHR43378">
    <property type="entry name" value="UDP-3-O-ACYLGLUCOSAMINE N-ACYLTRANSFERASE"/>
    <property type="match status" value="1"/>
</dbReference>
<dbReference type="AlphaFoldDB" id="A0A9J6RPG8"/>
<evidence type="ECO:0000256" key="3">
    <source>
        <dbReference type="ARBA" id="ARBA00022679"/>
    </source>
</evidence>
<proteinExistence type="inferred from homology"/>
<dbReference type="InterPro" id="IPR011004">
    <property type="entry name" value="Trimer_LpxA-like_sf"/>
</dbReference>
<keyword evidence="1 7" id="KW-0444">Lipid biosynthesis</keyword>
<dbReference type="RefSeq" id="WP_258332576.1">
    <property type="nucleotide sequence ID" value="NZ_JAPTGG010000012.1"/>
</dbReference>
<protein>
    <recommendedName>
        <fullName evidence="7">UDP-3-O-acylglucosamine N-acyltransferase</fullName>
        <ecNumber evidence="7">2.3.1.191</ecNumber>
    </recommendedName>
</protein>
<sequence>MTARDYSLAELAEQLQLECVGDSSLRIVGLATLASAATGQLSFLANPRYQKELANTAASAVIVSPAMLPHCPVAALVSDNPYLSYAQATQLFKKQSEAVAGIADTAVVAASADIASSASIGANCVIGERVRIGEQVVIGPGSVIGDDVVIGPQGLLHANVTLYHGVSIGHSVILHSGVVIGADGFGFAPTQQGWQKIEQLGAVVIGDHVEIGANSCIDRGALNPTIIGNHVIIDNLVQCAHNVQIGDGTAIAGCTAIAGSTRIGSRCTIAGGVGIVGHISLADNVHITAHTLVTKSISQPGSYSSGTPMLETQQWRKAAARFAQLDAWIKKLSRFIKANN</sequence>
<keyword evidence="4 7" id="KW-0677">Repeat</keyword>
<reference evidence="9 10" key="1">
    <citation type="submission" date="2022-12" db="EMBL/GenBank/DDBJ databases">
        <title>Dasania phycosphaerae sp. nov., isolated from particulate material of the south coast of Korea.</title>
        <authorList>
            <person name="Jiang Y."/>
        </authorList>
    </citation>
    <scope>NUCLEOTIDE SEQUENCE [LARGE SCALE GENOMIC DNA]</scope>
    <source>
        <strain evidence="9 10">GY-19</strain>
    </source>
</reference>
<evidence type="ECO:0000256" key="7">
    <source>
        <dbReference type="HAMAP-Rule" id="MF_00523"/>
    </source>
</evidence>
<dbReference type="Gene3D" id="2.160.10.10">
    <property type="entry name" value="Hexapeptide repeat proteins"/>
    <property type="match status" value="1"/>
</dbReference>
<evidence type="ECO:0000256" key="1">
    <source>
        <dbReference type="ARBA" id="ARBA00022516"/>
    </source>
</evidence>
<organism evidence="9 10">
    <name type="scientific">Dasania phycosphaerae</name>
    <dbReference type="NCBI Taxonomy" id="2950436"/>
    <lineage>
        <taxon>Bacteria</taxon>
        <taxon>Pseudomonadati</taxon>
        <taxon>Pseudomonadota</taxon>
        <taxon>Gammaproteobacteria</taxon>
        <taxon>Cellvibrionales</taxon>
        <taxon>Spongiibacteraceae</taxon>
        <taxon>Dasania</taxon>
    </lineage>
</organism>
<dbReference type="Pfam" id="PF04613">
    <property type="entry name" value="LpxD"/>
    <property type="match status" value="1"/>
</dbReference>
<evidence type="ECO:0000313" key="10">
    <source>
        <dbReference type="Proteomes" id="UP001069090"/>
    </source>
</evidence>
<comment type="function">
    <text evidence="7">Catalyzes the N-acylation of UDP-3-O-acylglucosamine using 3-hydroxyacyl-ACP as the acyl donor. Is involved in the biosynthesis of lipid A, a phosphorylated glycolipid that anchors the lipopolysaccharide to the outer membrane of the cell.</text>
</comment>
<dbReference type="Pfam" id="PF00132">
    <property type="entry name" value="Hexapep"/>
    <property type="match status" value="1"/>
</dbReference>
<dbReference type="NCBIfam" id="TIGR01853">
    <property type="entry name" value="lipid_A_lpxD"/>
    <property type="match status" value="1"/>
</dbReference>
<feature type="domain" description="UDP-3-O-[3-hydroxymyristoyl] glucosamine N-acyltransferase non-repeat region" evidence="8">
    <location>
        <begin position="25"/>
        <end position="91"/>
    </location>
</feature>
<feature type="active site" description="Proton acceptor" evidence="7">
    <location>
        <position position="241"/>
    </location>
</feature>
<dbReference type="SUPFAM" id="SSF51161">
    <property type="entry name" value="Trimeric LpxA-like enzymes"/>
    <property type="match status" value="1"/>
</dbReference>
<dbReference type="CDD" id="cd03352">
    <property type="entry name" value="LbH_LpxD"/>
    <property type="match status" value="1"/>
</dbReference>
<accession>A0A9J6RPG8</accession>
<evidence type="ECO:0000259" key="8">
    <source>
        <dbReference type="Pfam" id="PF04613"/>
    </source>
</evidence>
<keyword evidence="6 7" id="KW-0012">Acyltransferase</keyword>
<comment type="similarity">
    <text evidence="7">Belongs to the transferase hexapeptide repeat family. LpxD subfamily.</text>
</comment>
<name>A0A9J6RPG8_9GAMM</name>
<gene>
    <name evidence="7 9" type="primary">lpxD</name>
    <name evidence="9" type="ORF">O0V09_14460</name>
</gene>
<evidence type="ECO:0000256" key="2">
    <source>
        <dbReference type="ARBA" id="ARBA00022556"/>
    </source>
</evidence>
<dbReference type="EMBL" id="JAPTGG010000012">
    <property type="protein sequence ID" value="MCZ0866412.1"/>
    <property type="molecule type" value="Genomic_DNA"/>
</dbReference>
<evidence type="ECO:0000256" key="6">
    <source>
        <dbReference type="ARBA" id="ARBA00023315"/>
    </source>
</evidence>
<dbReference type="InterPro" id="IPR001451">
    <property type="entry name" value="Hexapep"/>
</dbReference>
<dbReference type="HAMAP" id="MF_00523">
    <property type="entry name" value="LpxD"/>
    <property type="match status" value="1"/>
</dbReference>
<evidence type="ECO:0000256" key="5">
    <source>
        <dbReference type="ARBA" id="ARBA00023098"/>
    </source>
</evidence>